<dbReference type="PROSITE" id="PS50127">
    <property type="entry name" value="UBC_2"/>
    <property type="match status" value="1"/>
</dbReference>
<gene>
    <name evidence="4" type="ORF">MNAN1_001949</name>
</gene>
<dbReference type="AlphaFoldDB" id="A0AAF0EM05"/>
<dbReference type="EMBL" id="CP119894">
    <property type="protein sequence ID" value="WFD26960.1"/>
    <property type="molecule type" value="Genomic_DNA"/>
</dbReference>
<feature type="transmembrane region" description="Helical" evidence="2">
    <location>
        <begin position="163"/>
        <end position="183"/>
    </location>
</feature>
<sequence>MRGPMDSPFAEGLYHGKILLPTDYPFHPPHIMFLTPNGRWKVDTKCQLCNKEILQDRPRKPVDMQSMLPCAPTLASQPLEAAQEPPAQPAAAPQDTSAASALPHVQEGTDEPVKDADMPSSSAQSLMPERPVNSRSEPSLQALALHHQELLLLQSRIVSSRRILVLLDSLMGFVCALLVLAILKNL</sequence>
<keyword evidence="2" id="KW-0812">Transmembrane</keyword>
<dbReference type="SUPFAM" id="SSF54495">
    <property type="entry name" value="UBC-like"/>
    <property type="match status" value="1"/>
</dbReference>
<name>A0AAF0EM05_9BASI</name>
<keyword evidence="2" id="KW-1133">Transmembrane helix</keyword>
<evidence type="ECO:0000256" key="2">
    <source>
        <dbReference type="SAM" id="Phobius"/>
    </source>
</evidence>
<evidence type="ECO:0000313" key="4">
    <source>
        <dbReference type="EMBL" id="WFD26960.1"/>
    </source>
</evidence>
<dbReference type="Gene3D" id="3.10.110.10">
    <property type="entry name" value="Ubiquitin Conjugating Enzyme"/>
    <property type="match status" value="1"/>
</dbReference>
<organism evidence="4 5">
    <name type="scientific">Malassezia nana</name>
    <dbReference type="NCBI Taxonomy" id="180528"/>
    <lineage>
        <taxon>Eukaryota</taxon>
        <taxon>Fungi</taxon>
        <taxon>Dikarya</taxon>
        <taxon>Basidiomycota</taxon>
        <taxon>Ustilaginomycotina</taxon>
        <taxon>Malasseziomycetes</taxon>
        <taxon>Malasseziales</taxon>
        <taxon>Malasseziaceae</taxon>
        <taxon>Malassezia</taxon>
    </lineage>
</organism>
<proteinExistence type="predicted"/>
<reference evidence="4" key="1">
    <citation type="submission" date="2023-03" db="EMBL/GenBank/DDBJ databases">
        <title>Mating type loci evolution in Malassezia.</title>
        <authorList>
            <person name="Coelho M.A."/>
        </authorList>
    </citation>
    <scope>NUCLEOTIDE SEQUENCE</scope>
    <source>
        <strain evidence="4">CBS 9557</strain>
    </source>
</reference>
<feature type="compositionally biased region" description="Low complexity" evidence="1">
    <location>
        <begin position="79"/>
        <end position="101"/>
    </location>
</feature>
<keyword evidence="2" id="KW-0472">Membrane</keyword>
<evidence type="ECO:0000256" key="1">
    <source>
        <dbReference type="SAM" id="MobiDB-lite"/>
    </source>
</evidence>
<protein>
    <recommendedName>
        <fullName evidence="3">UBC core domain-containing protein</fullName>
    </recommendedName>
</protein>
<dbReference type="Pfam" id="PF00179">
    <property type="entry name" value="UQ_con"/>
    <property type="match status" value="1"/>
</dbReference>
<feature type="domain" description="UBC core" evidence="3">
    <location>
        <begin position="1"/>
        <end position="122"/>
    </location>
</feature>
<dbReference type="InterPro" id="IPR000608">
    <property type="entry name" value="UBC"/>
</dbReference>
<keyword evidence="5" id="KW-1185">Reference proteome</keyword>
<evidence type="ECO:0000313" key="5">
    <source>
        <dbReference type="Proteomes" id="UP001213623"/>
    </source>
</evidence>
<accession>A0AAF0EM05</accession>
<dbReference type="Proteomes" id="UP001213623">
    <property type="component" value="Chromosome 3"/>
</dbReference>
<dbReference type="InterPro" id="IPR016135">
    <property type="entry name" value="UBQ-conjugating_enzyme/RWD"/>
</dbReference>
<feature type="region of interest" description="Disordered" evidence="1">
    <location>
        <begin position="79"/>
        <end position="137"/>
    </location>
</feature>
<evidence type="ECO:0000259" key="3">
    <source>
        <dbReference type="PROSITE" id="PS50127"/>
    </source>
</evidence>